<dbReference type="InterPro" id="IPR016187">
    <property type="entry name" value="CTDL_fold"/>
</dbReference>
<keyword evidence="4" id="KW-1185">Reference proteome</keyword>
<feature type="domain" description="C-type lectin" evidence="3">
    <location>
        <begin position="41"/>
        <end position="169"/>
    </location>
</feature>
<proteinExistence type="predicted"/>
<evidence type="ECO:0000259" key="3">
    <source>
        <dbReference type="PROSITE" id="PS50041"/>
    </source>
</evidence>
<dbReference type="AlphaFoldDB" id="A0A7I4YPH3"/>
<name>A0A7I4YPH3_HAECO</name>
<dbReference type="Pfam" id="PF00059">
    <property type="entry name" value="Lectin_C"/>
    <property type="match status" value="1"/>
</dbReference>
<dbReference type="PROSITE" id="PS50041">
    <property type="entry name" value="C_TYPE_LECTIN_2"/>
    <property type="match status" value="1"/>
</dbReference>
<dbReference type="WBParaSite" id="HCON_00123870-00001">
    <property type="protein sequence ID" value="HCON_00123870-00001"/>
    <property type="gene ID" value="HCON_00123870"/>
</dbReference>
<dbReference type="SUPFAM" id="SSF56436">
    <property type="entry name" value="C-type lectin-like"/>
    <property type="match status" value="1"/>
</dbReference>
<accession>A0A7I4YPH3</accession>
<keyword evidence="2" id="KW-0732">Signal</keyword>
<evidence type="ECO:0000313" key="5">
    <source>
        <dbReference type="WBParaSite" id="HCON_00123870-00001"/>
    </source>
</evidence>
<dbReference type="OrthoDB" id="5790237at2759"/>
<dbReference type="Gene3D" id="3.10.100.10">
    <property type="entry name" value="Mannose-Binding Protein A, subunit A"/>
    <property type="match status" value="1"/>
</dbReference>
<reference evidence="5" key="1">
    <citation type="submission" date="2020-12" db="UniProtKB">
        <authorList>
            <consortium name="WormBaseParasite"/>
        </authorList>
    </citation>
    <scope>IDENTIFICATION</scope>
    <source>
        <strain evidence="5">MHco3</strain>
    </source>
</reference>
<evidence type="ECO:0000313" key="4">
    <source>
        <dbReference type="Proteomes" id="UP000025227"/>
    </source>
</evidence>
<keyword evidence="1" id="KW-1015">Disulfide bond</keyword>
<dbReference type="Proteomes" id="UP000025227">
    <property type="component" value="Unplaced"/>
</dbReference>
<dbReference type="InterPro" id="IPR018378">
    <property type="entry name" value="C-type_lectin_CS"/>
</dbReference>
<feature type="signal peptide" evidence="2">
    <location>
        <begin position="1"/>
        <end position="26"/>
    </location>
</feature>
<evidence type="ECO:0000256" key="2">
    <source>
        <dbReference type="SAM" id="SignalP"/>
    </source>
</evidence>
<dbReference type="PANTHER" id="PTHR22801:SF63">
    <property type="entry name" value="C-TYPE LECTIN DOMAIN-CONTAINING PROTEIN"/>
    <property type="match status" value="1"/>
</dbReference>
<feature type="chain" id="PRO_5029858479" evidence="2">
    <location>
        <begin position="27"/>
        <end position="176"/>
    </location>
</feature>
<dbReference type="InterPro" id="IPR001304">
    <property type="entry name" value="C-type_lectin-like"/>
</dbReference>
<dbReference type="SMART" id="SM00034">
    <property type="entry name" value="CLECT"/>
    <property type="match status" value="1"/>
</dbReference>
<protein>
    <submittedName>
        <fullName evidence="5">C-type lectin domain-containing protein</fullName>
    </submittedName>
</protein>
<dbReference type="PANTHER" id="PTHR22801">
    <property type="entry name" value="LITHOSTATHINE"/>
    <property type="match status" value="1"/>
</dbReference>
<dbReference type="OMA" id="ICETEDC"/>
<evidence type="ECO:0000256" key="1">
    <source>
        <dbReference type="ARBA" id="ARBA00023157"/>
    </source>
</evidence>
<sequence length="176" mass="20772">MWSTTFGESSVKILLVIIVLVEASMGIEPCSPWVVNFETLKCYRVFCERRSQYEAEKVCRENNGHLATICSKKMNDFAALMAYFYEKTGRSNPRVWVGLHWKSREKWDWTWESGSNCEYRAWWTSQLTPDNWRGTGHDEECAHFVTYETSAWNQWNDLDCRTEESFICETEDCTQL</sequence>
<organism evidence="4 5">
    <name type="scientific">Haemonchus contortus</name>
    <name type="common">Barber pole worm</name>
    <dbReference type="NCBI Taxonomy" id="6289"/>
    <lineage>
        <taxon>Eukaryota</taxon>
        <taxon>Metazoa</taxon>
        <taxon>Ecdysozoa</taxon>
        <taxon>Nematoda</taxon>
        <taxon>Chromadorea</taxon>
        <taxon>Rhabditida</taxon>
        <taxon>Rhabditina</taxon>
        <taxon>Rhabditomorpha</taxon>
        <taxon>Strongyloidea</taxon>
        <taxon>Trichostrongylidae</taxon>
        <taxon>Haemonchus</taxon>
    </lineage>
</organism>
<dbReference type="PROSITE" id="PS00615">
    <property type="entry name" value="C_TYPE_LECTIN_1"/>
    <property type="match status" value="1"/>
</dbReference>
<dbReference type="InterPro" id="IPR050801">
    <property type="entry name" value="Ca-Dep_Lectins_ImmuneDev"/>
</dbReference>
<dbReference type="InterPro" id="IPR016186">
    <property type="entry name" value="C-type_lectin-like/link_sf"/>
</dbReference>